<evidence type="ECO:0000256" key="2">
    <source>
        <dbReference type="ARBA" id="ARBA00023043"/>
    </source>
</evidence>
<dbReference type="SUPFAM" id="SSF48403">
    <property type="entry name" value="Ankyrin repeat"/>
    <property type="match status" value="2"/>
</dbReference>
<comment type="caution">
    <text evidence="4">The sequence shown here is derived from an EMBL/GenBank/DDBJ whole genome shotgun (WGS) entry which is preliminary data.</text>
</comment>
<reference evidence="4" key="1">
    <citation type="journal article" date="2015" name="Genome Announc.">
        <title>Draft Genome Sequence of Tolypothrix boutellei Strain VB521301.</title>
        <authorList>
            <person name="Chandrababunaidu M.M."/>
            <person name="Singh D."/>
            <person name="Sen D."/>
            <person name="Bhan S."/>
            <person name="Das S."/>
            <person name="Gupta A."/>
            <person name="Adhikary S.P."/>
            <person name="Tripathy S."/>
        </authorList>
    </citation>
    <scope>NUCLEOTIDE SEQUENCE</scope>
    <source>
        <strain evidence="4">VB521301</strain>
    </source>
</reference>
<dbReference type="Pfam" id="PF12796">
    <property type="entry name" value="Ank_2"/>
    <property type="match status" value="3"/>
</dbReference>
<feature type="repeat" description="ANK" evidence="3">
    <location>
        <begin position="107"/>
        <end position="139"/>
    </location>
</feature>
<evidence type="ECO:0000256" key="1">
    <source>
        <dbReference type="ARBA" id="ARBA00022737"/>
    </source>
</evidence>
<dbReference type="AlphaFoldDB" id="A0A8S9SV94"/>
<feature type="repeat" description="ANK" evidence="3">
    <location>
        <begin position="222"/>
        <end position="254"/>
    </location>
</feature>
<reference evidence="4" key="2">
    <citation type="submission" date="2019-11" db="EMBL/GenBank/DDBJ databases">
        <title>Improved Assembly of Tolypothrix boutellei genome.</title>
        <authorList>
            <person name="Sarangi A.N."/>
            <person name="Mukherjee M."/>
            <person name="Ghosh S."/>
            <person name="Singh D."/>
            <person name="Das A."/>
            <person name="Kant S."/>
            <person name="Prusty A."/>
            <person name="Tripathy S."/>
        </authorList>
    </citation>
    <scope>NUCLEOTIDE SEQUENCE</scope>
    <source>
        <strain evidence="4">VB521301</strain>
    </source>
</reference>
<dbReference type="PROSITE" id="PS50297">
    <property type="entry name" value="ANK_REP_REGION"/>
    <property type="match status" value="5"/>
</dbReference>
<feature type="repeat" description="ANK" evidence="3">
    <location>
        <begin position="39"/>
        <end position="71"/>
    </location>
</feature>
<evidence type="ECO:0000313" key="4">
    <source>
        <dbReference type="EMBL" id="KAF3883868.1"/>
    </source>
</evidence>
<dbReference type="GO" id="GO:0085020">
    <property type="term" value="P:protein K6-linked ubiquitination"/>
    <property type="evidence" value="ECO:0007669"/>
    <property type="project" value="TreeGrafter"/>
</dbReference>
<feature type="repeat" description="ANK" evidence="3">
    <location>
        <begin position="301"/>
        <end position="333"/>
    </location>
</feature>
<gene>
    <name evidence="4" type="ORF">DA73_0400039875</name>
</gene>
<dbReference type="RefSeq" id="WP_050046219.1">
    <property type="nucleotide sequence ID" value="NZ_JHEG04000002.1"/>
</dbReference>
<dbReference type="PANTHER" id="PTHR24171">
    <property type="entry name" value="ANKYRIN REPEAT DOMAIN-CONTAINING PROTEIN 39-RELATED"/>
    <property type="match status" value="1"/>
</dbReference>
<dbReference type="InterPro" id="IPR036770">
    <property type="entry name" value="Ankyrin_rpt-contain_sf"/>
</dbReference>
<dbReference type="PROSITE" id="PS50088">
    <property type="entry name" value="ANK_REPEAT"/>
    <property type="match status" value="5"/>
</dbReference>
<name>A0A8S9SV94_9CYAN</name>
<proteinExistence type="predicted"/>
<keyword evidence="2 3" id="KW-0040">ANK repeat</keyword>
<dbReference type="SMART" id="SM00248">
    <property type="entry name" value="ANK"/>
    <property type="match status" value="9"/>
</dbReference>
<evidence type="ECO:0000256" key="3">
    <source>
        <dbReference type="PROSITE-ProRule" id="PRU00023"/>
    </source>
</evidence>
<dbReference type="InterPro" id="IPR002110">
    <property type="entry name" value="Ankyrin_rpt"/>
</dbReference>
<accession>A0A8S9SV94</accession>
<dbReference type="Proteomes" id="UP000029738">
    <property type="component" value="Unassembled WGS sequence"/>
</dbReference>
<feature type="repeat" description="ANK" evidence="3">
    <location>
        <begin position="334"/>
        <end position="362"/>
    </location>
</feature>
<protein>
    <submittedName>
        <fullName evidence="4">Ankyrin repeat domain-containing protein</fullName>
    </submittedName>
</protein>
<dbReference type="PANTHER" id="PTHR24171:SF8">
    <property type="entry name" value="BRCA1-ASSOCIATED RING DOMAIN PROTEIN 1"/>
    <property type="match status" value="1"/>
</dbReference>
<dbReference type="Pfam" id="PF00023">
    <property type="entry name" value="Ank"/>
    <property type="match status" value="1"/>
</dbReference>
<dbReference type="Gene3D" id="1.25.40.20">
    <property type="entry name" value="Ankyrin repeat-containing domain"/>
    <property type="match status" value="3"/>
</dbReference>
<dbReference type="OrthoDB" id="9772065at2"/>
<keyword evidence="5" id="KW-1185">Reference proteome</keyword>
<evidence type="ECO:0000313" key="5">
    <source>
        <dbReference type="Proteomes" id="UP000029738"/>
    </source>
</evidence>
<dbReference type="PRINTS" id="PR01415">
    <property type="entry name" value="ANKYRIN"/>
</dbReference>
<organism evidence="4 5">
    <name type="scientific">Tolypothrix bouteillei VB521301</name>
    <dbReference type="NCBI Taxonomy" id="1479485"/>
    <lineage>
        <taxon>Bacteria</taxon>
        <taxon>Bacillati</taxon>
        <taxon>Cyanobacteriota</taxon>
        <taxon>Cyanophyceae</taxon>
        <taxon>Nostocales</taxon>
        <taxon>Tolypothrichaceae</taxon>
        <taxon>Tolypothrix</taxon>
    </lineage>
</organism>
<sequence length="362" mass="39456">MDEKKQKQTEIYEAVKAGKIEKTIAILNTGIDLEFKYKYGDTLLKTAVDYHHVEIVRLLLKAGASTISSNKYLLRQALNYALNKNDINILKELVGVGINVNQSLKNDGETAIMDAAHCGNFNVVRMLVDAGANVNAVTNGGYFALWNAANQGWREIYDYLAPLTDAELRQEAEQLLAEGLIYRQRANDKFTEAFIEAAAMGNLNAVNKAIDEGVNVNAISCENVMALNIASFWGHISVVKALIKAGANVNNKNENKSRTALVKAIDGLSTVKYLKKDTTRQIEVIHILIEAGADVNATNNDNWTALMEAVKSDNIQIVEILLKAGADINIKNLAGQTALSLAQQGGNSEIIQLLLKAGAIEN</sequence>
<keyword evidence="1" id="KW-0677">Repeat</keyword>
<dbReference type="GO" id="GO:0004842">
    <property type="term" value="F:ubiquitin-protein transferase activity"/>
    <property type="evidence" value="ECO:0007669"/>
    <property type="project" value="TreeGrafter"/>
</dbReference>
<dbReference type="EMBL" id="JHEG04000002">
    <property type="protein sequence ID" value="KAF3883868.1"/>
    <property type="molecule type" value="Genomic_DNA"/>
</dbReference>